<name>A0A7S4E686_9STRA</name>
<evidence type="ECO:0000313" key="6">
    <source>
        <dbReference type="EMBL" id="CAH0364657.1"/>
    </source>
</evidence>
<evidence type="ECO:0000256" key="1">
    <source>
        <dbReference type="ARBA" id="ARBA00006347"/>
    </source>
</evidence>
<accession>A0A7S4E686</accession>
<dbReference type="AlphaFoldDB" id="A0A7S4E686"/>
<proteinExistence type="inferred from homology"/>
<dbReference type="GO" id="GO:0005783">
    <property type="term" value="C:endoplasmic reticulum"/>
    <property type="evidence" value="ECO:0007669"/>
    <property type="project" value="TreeGrafter"/>
</dbReference>
<reference evidence="6" key="2">
    <citation type="submission" date="2021-11" db="EMBL/GenBank/DDBJ databases">
        <authorList>
            <consortium name="Genoscope - CEA"/>
            <person name="William W."/>
        </authorList>
    </citation>
    <scope>NUCLEOTIDE SEQUENCE</scope>
</reference>
<evidence type="ECO:0000256" key="2">
    <source>
        <dbReference type="SAM" id="Phobius"/>
    </source>
</evidence>
<feature type="signal peptide" evidence="3">
    <location>
        <begin position="1"/>
        <end position="18"/>
    </location>
</feature>
<dbReference type="InterPro" id="IPR051063">
    <property type="entry name" value="PDI"/>
</dbReference>
<dbReference type="OrthoDB" id="427280at2759"/>
<keyword evidence="2" id="KW-0472">Membrane</keyword>
<dbReference type="Proteomes" id="UP000789595">
    <property type="component" value="Unassembled WGS sequence"/>
</dbReference>
<protein>
    <recommendedName>
        <fullName evidence="4">Thioredoxin domain-containing protein</fullName>
    </recommendedName>
</protein>
<dbReference type="Gene3D" id="3.40.30.10">
    <property type="entry name" value="Glutaredoxin"/>
    <property type="match status" value="1"/>
</dbReference>
<evidence type="ECO:0000313" key="5">
    <source>
        <dbReference type="EMBL" id="CAE0692703.1"/>
    </source>
</evidence>
<evidence type="ECO:0000256" key="3">
    <source>
        <dbReference type="SAM" id="SignalP"/>
    </source>
</evidence>
<sequence length="193" mass="20713">MRLHAAAALALAATCADAAGITEVTTRTFEAETSKGDPLLLVFYAPWCGHCRRLEPTLHQLAASAGDAYSIAKVDGTAHRVLTQRFGVRGFPSLFYVRSKQQVLLYEGSRGFAELDEWLRRGYTQSPRLSLLKSPFGPIGRAKGWCSAAGLAALDVYEALSEKIGSWAAAAAVVVLGLVLMVLVFVGPLLYLA</sequence>
<feature type="transmembrane region" description="Helical" evidence="2">
    <location>
        <begin position="167"/>
        <end position="192"/>
    </location>
</feature>
<reference evidence="5" key="1">
    <citation type="submission" date="2021-01" db="EMBL/GenBank/DDBJ databases">
        <authorList>
            <person name="Corre E."/>
            <person name="Pelletier E."/>
            <person name="Niang G."/>
            <person name="Scheremetjew M."/>
            <person name="Finn R."/>
            <person name="Kale V."/>
            <person name="Holt S."/>
            <person name="Cochrane G."/>
            <person name="Meng A."/>
            <person name="Brown T."/>
            <person name="Cohen L."/>
        </authorList>
    </citation>
    <scope>NUCLEOTIDE SEQUENCE</scope>
    <source>
        <strain evidence="5">CCMP1756</strain>
    </source>
</reference>
<comment type="similarity">
    <text evidence="1">Belongs to the protein disulfide isomerase family.</text>
</comment>
<dbReference type="PROSITE" id="PS51352">
    <property type="entry name" value="THIOREDOXIN_2"/>
    <property type="match status" value="1"/>
</dbReference>
<dbReference type="EMBL" id="CAKKNE010000001">
    <property type="protein sequence ID" value="CAH0364657.1"/>
    <property type="molecule type" value="Genomic_DNA"/>
</dbReference>
<keyword evidence="2" id="KW-1133">Transmembrane helix</keyword>
<dbReference type="GO" id="GO:0003756">
    <property type="term" value="F:protein disulfide isomerase activity"/>
    <property type="evidence" value="ECO:0007669"/>
    <property type="project" value="TreeGrafter"/>
</dbReference>
<dbReference type="InterPro" id="IPR017937">
    <property type="entry name" value="Thioredoxin_CS"/>
</dbReference>
<feature type="chain" id="PRO_5035594007" description="Thioredoxin domain-containing protein" evidence="3">
    <location>
        <begin position="19"/>
        <end position="193"/>
    </location>
</feature>
<dbReference type="PROSITE" id="PS00194">
    <property type="entry name" value="THIOREDOXIN_1"/>
    <property type="match status" value="1"/>
</dbReference>
<dbReference type="CDD" id="cd02961">
    <property type="entry name" value="PDI_a_family"/>
    <property type="match status" value="1"/>
</dbReference>
<dbReference type="GO" id="GO:0006457">
    <property type="term" value="P:protein folding"/>
    <property type="evidence" value="ECO:0007669"/>
    <property type="project" value="TreeGrafter"/>
</dbReference>
<dbReference type="InterPro" id="IPR036249">
    <property type="entry name" value="Thioredoxin-like_sf"/>
</dbReference>
<keyword evidence="3" id="KW-0732">Signal</keyword>
<keyword evidence="7" id="KW-1185">Reference proteome</keyword>
<dbReference type="PANTHER" id="PTHR45672">
    <property type="entry name" value="PROTEIN DISULFIDE-ISOMERASE C17H9.14C-RELATED"/>
    <property type="match status" value="1"/>
</dbReference>
<dbReference type="InterPro" id="IPR013766">
    <property type="entry name" value="Thioredoxin_domain"/>
</dbReference>
<keyword evidence="2" id="KW-0812">Transmembrane</keyword>
<gene>
    <name evidence="5" type="ORF">PCAL00307_LOCUS8139</name>
    <name evidence="6" type="ORF">PECAL_1P10300</name>
</gene>
<dbReference type="PRINTS" id="PR00421">
    <property type="entry name" value="THIOREDOXIN"/>
</dbReference>
<dbReference type="Pfam" id="PF00085">
    <property type="entry name" value="Thioredoxin"/>
    <property type="match status" value="1"/>
</dbReference>
<evidence type="ECO:0000259" key="4">
    <source>
        <dbReference type="PROSITE" id="PS51352"/>
    </source>
</evidence>
<dbReference type="EMBL" id="HBIW01009540">
    <property type="protein sequence ID" value="CAE0692703.1"/>
    <property type="molecule type" value="Transcribed_RNA"/>
</dbReference>
<evidence type="ECO:0000313" key="7">
    <source>
        <dbReference type="Proteomes" id="UP000789595"/>
    </source>
</evidence>
<organism evidence="5">
    <name type="scientific">Pelagomonas calceolata</name>
    <dbReference type="NCBI Taxonomy" id="35677"/>
    <lineage>
        <taxon>Eukaryota</taxon>
        <taxon>Sar</taxon>
        <taxon>Stramenopiles</taxon>
        <taxon>Ochrophyta</taxon>
        <taxon>Pelagophyceae</taxon>
        <taxon>Pelagomonadales</taxon>
        <taxon>Pelagomonadaceae</taxon>
        <taxon>Pelagomonas</taxon>
    </lineage>
</organism>
<dbReference type="SUPFAM" id="SSF52833">
    <property type="entry name" value="Thioredoxin-like"/>
    <property type="match status" value="1"/>
</dbReference>
<feature type="domain" description="Thioredoxin" evidence="4">
    <location>
        <begin position="4"/>
        <end position="124"/>
    </location>
</feature>